<keyword evidence="1" id="KW-0812">Transmembrane</keyword>
<protein>
    <submittedName>
        <fullName evidence="2">Uncharacterized protein</fullName>
    </submittedName>
</protein>
<keyword evidence="1" id="KW-0472">Membrane</keyword>
<reference evidence="2" key="1">
    <citation type="submission" date="2021-01" db="EMBL/GenBank/DDBJ databases">
        <title>Whole genome shotgun sequence of Planobispora takensis NBRC 109077.</title>
        <authorList>
            <person name="Komaki H."/>
            <person name="Tamura T."/>
        </authorList>
    </citation>
    <scope>NUCLEOTIDE SEQUENCE</scope>
    <source>
        <strain evidence="2">NBRC 109077</strain>
    </source>
</reference>
<gene>
    <name evidence="2" type="ORF">Pta02_74910</name>
</gene>
<dbReference type="Proteomes" id="UP000634476">
    <property type="component" value="Unassembled WGS sequence"/>
</dbReference>
<dbReference type="EMBL" id="BOOK01000069">
    <property type="protein sequence ID" value="GII05483.1"/>
    <property type="molecule type" value="Genomic_DNA"/>
</dbReference>
<sequence>MAQGETVGFITIVFAVGFLYAIVEVMHRFKRPLRSAEPTGFVLGWRTQEGTVHTRTAPVGADDLDLELWAAQLSLEPSVASAWVSRHTPAGMVRRCWVQGQLQEPPIS</sequence>
<name>A0A8J3WY36_9ACTN</name>
<comment type="caution">
    <text evidence="2">The sequence shown here is derived from an EMBL/GenBank/DDBJ whole genome shotgun (WGS) entry which is preliminary data.</text>
</comment>
<proteinExistence type="predicted"/>
<evidence type="ECO:0000256" key="1">
    <source>
        <dbReference type="SAM" id="Phobius"/>
    </source>
</evidence>
<dbReference type="RefSeq" id="WP_203879696.1">
    <property type="nucleotide sequence ID" value="NZ_BOOK01000069.1"/>
</dbReference>
<dbReference type="AlphaFoldDB" id="A0A8J3WY36"/>
<evidence type="ECO:0000313" key="2">
    <source>
        <dbReference type="EMBL" id="GII05483.1"/>
    </source>
</evidence>
<keyword evidence="3" id="KW-1185">Reference proteome</keyword>
<feature type="transmembrane region" description="Helical" evidence="1">
    <location>
        <begin position="6"/>
        <end position="26"/>
    </location>
</feature>
<organism evidence="2 3">
    <name type="scientific">Planobispora takensis</name>
    <dbReference type="NCBI Taxonomy" id="1367882"/>
    <lineage>
        <taxon>Bacteria</taxon>
        <taxon>Bacillati</taxon>
        <taxon>Actinomycetota</taxon>
        <taxon>Actinomycetes</taxon>
        <taxon>Streptosporangiales</taxon>
        <taxon>Streptosporangiaceae</taxon>
        <taxon>Planobispora</taxon>
    </lineage>
</organism>
<accession>A0A8J3WY36</accession>
<keyword evidence="1" id="KW-1133">Transmembrane helix</keyword>
<evidence type="ECO:0000313" key="3">
    <source>
        <dbReference type="Proteomes" id="UP000634476"/>
    </source>
</evidence>